<dbReference type="InterPro" id="IPR036390">
    <property type="entry name" value="WH_DNA-bd_sf"/>
</dbReference>
<organism evidence="4 5">
    <name type="scientific">Candidatus Gallimonas intestinigallinarum</name>
    <dbReference type="NCBI Taxonomy" id="2838604"/>
    <lineage>
        <taxon>Bacteria</taxon>
        <taxon>Bacillati</taxon>
        <taxon>Bacillota</taxon>
        <taxon>Clostridia</taxon>
        <taxon>Candidatus Gallimonas</taxon>
    </lineage>
</organism>
<dbReference type="SUPFAM" id="SSF102405">
    <property type="entry name" value="MCP/YpsA-like"/>
    <property type="match status" value="1"/>
</dbReference>
<dbReference type="InterPro" id="IPR036388">
    <property type="entry name" value="WH-like_DNA-bd_sf"/>
</dbReference>
<dbReference type="Gene3D" id="1.10.10.10">
    <property type="entry name" value="Winged helix-like DNA-binding domain superfamily/Winged helix DNA-binding domain"/>
    <property type="match status" value="1"/>
</dbReference>
<dbReference type="Gene3D" id="3.40.50.450">
    <property type="match status" value="1"/>
</dbReference>
<sequence length="353" mass="37540">MEYSQEERAIIGLCMAADESRLSSLARALAEIGLPSSQKICVSVIEKAAMRVYKDEPLPSEAEQDAAIARLEALNMFAVTLVSADYPASLRAIPDPPPVLYGMGRRELLARRKFCIVGSRILPAWAEKTGKTIAADLSRRFVIVTGIAEGGDRAAIDGALAGGNLICVLPNGPDVAYPAAHASLQREVARRGLLLSEYAPGVKTKKYAFHARNRILAGLSDGVLILAAGARSGTLITANCALEYGRELFALPHNVGVAQGEGCNEMIKAGAWLCTCAGDIFAAYGMAAEEKPRIRLSEKEERLLAVLKEAGELHAAVLAERVGLPVFEVQAILASLEMKGLAVRSGGNRFSAI</sequence>
<evidence type="ECO:0000256" key="1">
    <source>
        <dbReference type="ARBA" id="ARBA00006525"/>
    </source>
</evidence>
<comment type="caution">
    <text evidence="4">The sequence shown here is derived from an EMBL/GenBank/DDBJ whole genome shotgun (WGS) entry which is preliminary data.</text>
</comment>
<evidence type="ECO:0000259" key="2">
    <source>
        <dbReference type="Pfam" id="PF02481"/>
    </source>
</evidence>
<evidence type="ECO:0000313" key="4">
    <source>
        <dbReference type="EMBL" id="HIZ24054.1"/>
    </source>
</evidence>
<evidence type="ECO:0000259" key="3">
    <source>
        <dbReference type="Pfam" id="PF17782"/>
    </source>
</evidence>
<feature type="domain" description="DprA winged helix" evidence="3">
    <location>
        <begin position="290"/>
        <end position="348"/>
    </location>
</feature>
<dbReference type="InterPro" id="IPR003488">
    <property type="entry name" value="DprA"/>
</dbReference>
<dbReference type="AlphaFoldDB" id="A0A9D2DW07"/>
<evidence type="ECO:0000313" key="5">
    <source>
        <dbReference type="Proteomes" id="UP000824044"/>
    </source>
</evidence>
<feature type="domain" description="Smf/DprA SLOG" evidence="2">
    <location>
        <begin position="79"/>
        <end position="283"/>
    </location>
</feature>
<comment type="similarity">
    <text evidence="1">Belongs to the DprA/Smf family.</text>
</comment>
<dbReference type="SUPFAM" id="SSF46785">
    <property type="entry name" value="Winged helix' DNA-binding domain"/>
    <property type="match status" value="1"/>
</dbReference>
<dbReference type="InterPro" id="IPR041614">
    <property type="entry name" value="DprA_WH"/>
</dbReference>
<proteinExistence type="inferred from homology"/>
<dbReference type="GO" id="GO:0009294">
    <property type="term" value="P:DNA-mediated transformation"/>
    <property type="evidence" value="ECO:0007669"/>
    <property type="project" value="InterPro"/>
</dbReference>
<dbReference type="PANTHER" id="PTHR43022">
    <property type="entry name" value="PROTEIN SMF"/>
    <property type="match status" value="1"/>
</dbReference>
<reference evidence="4" key="1">
    <citation type="journal article" date="2021" name="PeerJ">
        <title>Extensive microbial diversity within the chicken gut microbiome revealed by metagenomics and culture.</title>
        <authorList>
            <person name="Gilroy R."/>
            <person name="Ravi A."/>
            <person name="Getino M."/>
            <person name="Pursley I."/>
            <person name="Horton D.L."/>
            <person name="Alikhan N.F."/>
            <person name="Baker D."/>
            <person name="Gharbi K."/>
            <person name="Hall N."/>
            <person name="Watson M."/>
            <person name="Adriaenssens E.M."/>
            <person name="Foster-Nyarko E."/>
            <person name="Jarju S."/>
            <person name="Secka A."/>
            <person name="Antonio M."/>
            <person name="Oren A."/>
            <person name="Chaudhuri R.R."/>
            <person name="La Ragione R."/>
            <person name="Hildebrand F."/>
            <person name="Pallen M.J."/>
        </authorList>
    </citation>
    <scope>NUCLEOTIDE SEQUENCE</scope>
    <source>
        <strain evidence="4">CHK33-5263</strain>
    </source>
</reference>
<protein>
    <submittedName>
        <fullName evidence="4">DNA-protecting protein DprA</fullName>
    </submittedName>
</protein>
<dbReference type="InterPro" id="IPR057666">
    <property type="entry name" value="DrpA_SLOG"/>
</dbReference>
<dbReference type="Proteomes" id="UP000824044">
    <property type="component" value="Unassembled WGS sequence"/>
</dbReference>
<reference evidence="4" key="2">
    <citation type="submission" date="2021-04" db="EMBL/GenBank/DDBJ databases">
        <authorList>
            <person name="Gilroy R."/>
        </authorList>
    </citation>
    <scope>NUCLEOTIDE SEQUENCE</scope>
    <source>
        <strain evidence="4">CHK33-5263</strain>
    </source>
</reference>
<name>A0A9D2DW07_9FIRM</name>
<dbReference type="EMBL" id="DXBS01000024">
    <property type="protein sequence ID" value="HIZ24054.1"/>
    <property type="molecule type" value="Genomic_DNA"/>
</dbReference>
<accession>A0A9D2DW07</accession>
<dbReference type="Pfam" id="PF17782">
    <property type="entry name" value="WHD_DprA"/>
    <property type="match status" value="1"/>
</dbReference>
<dbReference type="PANTHER" id="PTHR43022:SF1">
    <property type="entry name" value="PROTEIN SMF"/>
    <property type="match status" value="1"/>
</dbReference>
<gene>
    <name evidence="4" type="ORF">H9812_01050</name>
</gene>
<dbReference type="Pfam" id="PF02481">
    <property type="entry name" value="DNA_processg_A"/>
    <property type="match status" value="1"/>
</dbReference>